<gene>
    <name evidence="1" type="ORF">BYL167_LOCUS79053</name>
</gene>
<name>A0A8S3HEW6_9BILA</name>
<reference evidence="1" key="1">
    <citation type="submission" date="2021-02" db="EMBL/GenBank/DDBJ databases">
        <authorList>
            <person name="Nowell W R."/>
        </authorList>
    </citation>
    <scope>NUCLEOTIDE SEQUENCE</scope>
</reference>
<dbReference type="Proteomes" id="UP000681967">
    <property type="component" value="Unassembled WGS sequence"/>
</dbReference>
<dbReference type="Gene3D" id="3.40.1110.10">
    <property type="entry name" value="Calcium-transporting ATPase, cytoplasmic domain N"/>
    <property type="match status" value="1"/>
</dbReference>
<evidence type="ECO:0000313" key="1">
    <source>
        <dbReference type="EMBL" id="CAF5181638.1"/>
    </source>
</evidence>
<accession>A0A8S3HEW6</accession>
<dbReference type="AlphaFoldDB" id="A0A8S3HEW6"/>
<dbReference type="Pfam" id="PF13246">
    <property type="entry name" value="Cation_ATPase"/>
    <property type="match status" value="1"/>
</dbReference>
<comment type="caution">
    <text evidence="1">The sequence shown here is derived from an EMBL/GenBank/DDBJ whole genome shotgun (WGS) entry which is preliminary data.</text>
</comment>
<dbReference type="GO" id="GO:0000166">
    <property type="term" value="F:nucleotide binding"/>
    <property type="evidence" value="ECO:0007669"/>
    <property type="project" value="InterPro"/>
</dbReference>
<evidence type="ECO:0000313" key="2">
    <source>
        <dbReference type="Proteomes" id="UP000681967"/>
    </source>
</evidence>
<sequence>MPSLSDDNELYNIPSIASEVQVEAFRNLLVGAALCNNAEKQIVQDAQIGQDISKMKSELRLVGDAADTALYNLCVDRCAVDIDAMRKNNPRLKVLPFNS</sequence>
<proteinExistence type="predicted"/>
<dbReference type="SUPFAM" id="SSF81660">
    <property type="entry name" value="Metal cation-transporting ATPase, ATP-binding domain N"/>
    <property type="match status" value="1"/>
</dbReference>
<protein>
    <submittedName>
        <fullName evidence="1">Uncharacterized protein</fullName>
    </submittedName>
</protein>
<organism evidence="1 2">
    <name type="scientific">Rotaria magnacalcarata</name>
    <dbReference type="NCBI Taxonomy" id="392030"/>
    <lineage>
        <taxon>Eukaryota</taxon>
        <taxon>Metazoa</taxon>
        <taxon>Spiralia</taxon>
        <taxon>Gnathifera</taxon>
        <taxon>Rotifera</taxon>
        <taxon>Eurotatoria</taxon>
        <taxon>Bdelloidea</taxon>
        <taxon>Philodinida</taxon>
        <taxon>Philodinidae</taxon>
        <taxon>Rotaria</taxon>
    </lineage>
</organism>
<feature type="non-terminal residue" evidence="1">
    <location>
        <position position="99"/>
    </location>
</feature>
<dbReference type="InterPro" id="IPR023299">
    <property type="entry name" value="ATPase_P-typ_cyto_dom_N"/>
</dbReference>
<dbReference type="EMBL" id="CAJOBH010291454">
    <property type="protein sequence ID" value="CAF5181638.1"/>
    <property type="molecule type" value="Genomic_DNA"/>
</dbReference>